<protein>
    <submittedName>
        <fullName evidence="2">AAA family ATPase</fullName>
    </submittedName>
</protein>
<dbReference type="GO" id="GO:0004252">
    <property type="term" value="F:serine-type endopeptidase activity"/>
    <property type="evidence" value="ECO:0007669"/>
    <property type="project" value="InterPro"/>
</dbReference>
<accession>A0A972F7W2</accession>
<gene>
    <name evidence="2" type="ORF">GPA21_08690</name>
</gene>
<comment type="caution">
    <text evidence="2">The sequence shown here is derived from an EMBL/GenBank/DDBJ whole genome shotgun (WGS) entry which is preliminary data.</text>
</comment>
<dbReference type="InterPro" id="IPR003959">
    <property type="entry name" value="ATPase_AAA_core"/>
</dbReference>
<dbReference type="Pfam" id="PF00004">
    <property type="entry name" value="AAA"/>
    <property type="match status" value="1"/>
</dbReference>
<organism evidence="2 3">
    <name type="scientific">Azoarcus taiwanensis</name>
    <dbReference type="NCBI Taxonomy" id="666964"/>
    <lineage>
        <taxon>Bacteria</taxon>
        <taxon>Pseudomonadati</taxon>
        <taxon>Pseudomonadota</taxon>
        <taxon>Betaproteobacteria</taxon>
        <taxon>Rhodocyclales</taxon>
        <taxon>Zoogloeaceae</taxon>
        <taxon>Azoarcus</taxon>
    </lineage>
</organism>
<dbReference type="InterPro" id="IPR027417">
    <property type="entry name" value="P-loop_NTPase"/>
</dbReference>
<dbReference type="Proteomes" id="UP000599523">
    <property type="component" value="Unassembled WGS sequence"/>
</dbReference>
<name>A0A972F7W2_9RHOO</name>
<dbReference type="InterPro" id="IPR027065">
    <property type="entry name" value="Lon_Prtase"/>
</dbReference>
<dbReference type="GO" id="GO:0030163">
    <property type="term" value="P:protein catabolic process"/>
    <property type="evidence" value="ECO:0007669"/>
    <property type="project" value="InterPro"/>
</dbReference>
<dbReference type="SUPFAM" id="SSF52540">
    <property type="entry name" value="P-loop containing nucleoside triphosphate hydrolases"/>
    <property type="match status" value="1"/>
</dbReference>
<dbReference type="Gene3D" id="3.40.50.300">
    <property type="entry name" value="P-loop containing nucleotide triphosphate hydrolases"/>
    <property type="match status" value="1"/>
</dbReference>
<evidence type="ECO:0000259" key="1">
    <source>
        <dbReference type="Pfam" id="PF00004"/>
    </source>
</evidence>
<dbReference type="RefSeq" id="WP_168987809.1">
    <property type="nucleotide sequence ID" value="NZ_CAWPHM010000266.1"/>
</dbReference>
<dbReference type="GO" id="GO:0005524">
    <property type="term" value="F:ATP binding"/>
    <property type="evidence" value="ECO:0007669"/>
    <property type="project" value="InterPro"/>
</dbReference>
<evidence type="ECO:0000313" key="3">
    <source>
        <dbReference type="Proteomes" id="UP000599523"/>
    </source>
</evidence>
<dbReference type="AlphaFoldDB" id="A0A972F7W2"/>
<dbReference type="GO" id="GO:0016887">
    <property type="term" value="F:ATP hydrolysis activity"/>
    <property type="evidence" value="ECO:0007669"/>
    <property type="project" value="InterPro"/>
</dbReference>
<feature type="domain" description="ATPase AAA-type core" evidence="1">
    <location>
        <begin position="147"/>
        <end position="294"/>
    </location>
</feature>
<dbReference type="EMBL" id="WTVM01000041">
    <property type="protein sequence ID" value="NMG03050.1"/>
    <property type="molecule type" value="Genomic_DNA"/>
</dbReference>
<sequence length="385" mass="42048">MITVTSARGAEPAIDTVGIGRSTSVARLRDTVAELRLRLQAARSDPERRAEVGYDRGKVVRIFDPTIRPGKSLSAERDVVRRHDDILKILREMGPFRLVGALAGPELAEKLEHLLNTHPNFREATEFLLQEEALARRRGTGICGVKLLLHGAPGVGKTDYALRVAEVLGLPFQVIGMSSAQASASLAGSEEYWGNTQPGCVWQSLVVAGLSGGQVGLSGGQGIANPLFALDEIEKSNRGAGDPLGALYQLLEDTTARVFADKSVPWLPVDASNVNWFATANDVSALHPAILSRFVLIEPDPLTTDQLREIAQRIYKQMLNEFGLTDELENSLHVDALDRLAECSVRDIKRTLRQSIALALRENERCVRIPVPRNSSRRRPVGFVG</sequence>
<evidence type="ECO:0000313" key="2">
    <source>
        <dbReference type="EMBL" id="NMG03050.1"/>
    </source>
</evidence>
<reference evidence="2" key="1">
    <citation type="submission" date="2019-12" db="EMBL/GenBank/DDBJ databases">
        <title>Comparative genomics gives insights into the taxonomy of the Azoarcus-Aromatoleum group and reveals separate origins of nif in the plant-associated Azoarcus and non-plant-associated Aromatoleum sub-groups.</title>
        <authorList>
            <person name="Lafos M."/>
            <person name="Maluk M."/>
            <person name="Batista M."/>
            <person name="Junghare M."/>
            <person name="Carmona M."/>
            <person name="Faoro H."/>
            <person name="Cruz L.M."/>
            <person name="Battistoni F."/>
            <person name="De Souza E."/>
            <person name="Pedrosa F."/>
            <person name="Chen W.-M."/>
            <person name="Poole P.S."/>
            <person name="Dixon R.A."/>
            <person name="James E.K."/>
        </authorList>
    </citation>
    <scope>NUCLEOTIDE SEQUENCE</scope>
    <source>
        <strain evidence="2">NSC3</strain>
    </source>
</reference>
<dbReference type="PANTHER" id="PTHR10046">
    <property type="entry name" value="ATP DEPENDENT LON PROTEASE FAMILY MEMBER"/>
    <property type="match status" value="1"/>
</dbReference>
<dbReference type="GO" id="GO:0004176">
    <property type="term" value="F:ATP-dependent peptidase activity"/>
    <property type="evidence" value="ECO:0007669"/>
    <property type="project" value="InterPro"/>
</dbReference>
<keyword evidence="3" id="KW-1185">Reference proteome</keyword>
<proteinExistence type="predicted"/>